<dbReference type="PATRIC" id="fig|1333534.5.peg.5048"/>
<evidence type="ECO:0000313" key="2">
    <source>
        <dbReference type="Proteomes" id="UP000034189"/>
    </source>
</evidence>
<sequence>MCKGNTIQAATSVVTVLMSPESRTDHEKNFQLNFIYFVKTESIIEEGKKSKYRRKSWAD</sequence>
<dbReference type="HOGENOM" id="CLU_2956196_0_0_9"/>
<evidence type="ECO:0000313" key="1">
    <source>
        <dbReference type="EMBL" id="AKG37041.1"/>
    </source>
</evidence>
<name>A0A0F7CK49_PAEDU</name>
<gene>
    <name evidence="1" type="ORF">VK70_23135</name>
</gene>
<accession>A0A0F7CK49</accession>
<dbReference type="Proteomes" id="UP000034189">
    <property type="component" value="Chromosome"/>
</dbReference>
<proteinExistence type="predicted"/>
<reference evidence="1 2" key="1">
    <citation type="submission" date="2015-03" db="EMBL/GenBank/DDBJ databases">
        <authorList>
            <person name="Abdul Halim M."/>
        </authorList>
    </citation>
    <scope>NUCLEOTIDE SEQUENCE [LARGE SCALE GENOMIC DNA]</scope>
    <source>
        <strain evidence="1 2">ATCC 35681</strain>
    </source>
</reference>
<dbReference type="AlphaFoldDB" id="A0A0F7CK49"/>
<dbReference type="EMBL" id="CP011114">
    <property type="protein sequence ID" value="AKG37041.1"/>
    <property type="molecule type" value="Genomic_DNA"/>
</dbReference>
<reference evidence="1 2" key="2">
    <citation type="journal article" date="2016" name="Genome Announc.">
        <title>Genome Sequence of a Gram-Positive Diazotroph, Paenibacillus durus Type Strain ATCC 35681.</title>
        <authorList>
            <person name="Halim M.A."/>
            <person name="Rahman A.Y."/>
            <person name="Sim K.S."/>
            <person name="Yam H.C."/>
            <person name="Rahim A.A."/>
            <person name="Ghazali A.H."/>
            <person name="Najimudin N."/>
        </authorList>
    </citation>
    <scope>NUCLEOTIDE SEQUENCE [LARGE SCALE GENOMIC DNA]</scope>
    <source>
        <strain evidence="1 2">ATCC 35681</strain>
    </source>
</reference>
<organism evidence="1 2">
    <name type="scientific">Paenibacillus durus ATCC 35681</name>
    <dbReference type="NCBI Taxonomy" id="1333534"/>
    <lineage>
        <taxon>Bacteria</taxon>
        <taxon>Bacillati</taxon>
        <taxon>Bacillota</taxon>
        <taxon>Bacilli</taxon>
        <taxon>Bacillales</taxon>
        <taxon>Paenibacillaceae</taxon>
        <taxon>Paenibacillus</taxon>
    </lineage>
</organism>
<protein>
    <submittedName>
        <fullName evidence="1">Uncharacterized protein</fullName>
    </submittedName>
</protein>